<proteinExistence type="predicted"/>
<organism evidence="1 2">
    <name type="scientific">Racocetra fulgida</name>
    <dbReference type="NCBI Taxonomy" id="60492"/>
    <lineage>
        <taxon>Eukaryota</taxon>
        <taxon>Fungi</taxon>
        <taxon>Fungi incertae sedis</taxon>
        <taxon>Mucoromycota</taxon>
        <taxon>Glomeromycotina</taxon>
        <taxon>Glomeromycetes</taxon>
        <taxon>Diversisporales</taxon>
        <taxon>Gigasporaceae</taxon>
        <taxon>Racocetra</taxon>
    </lineage>
</organism>
<comment type="caution">
    <text evidence="1">The sequence shown here is derived from an EMBL/GenBank/DDBJ whole genome shotgun (WGS) entry which is preliminary data.</text>
</comment>
<dbReference type="Proteomes" id="UP000789396">
    <property type="component" value="Unassembled WGS sequence"/>
</dbReference>
<evidence type="ECO:0000313" key="1">
    <source>
        <dbReference type="EMBL" id="CAG8467174.1"/>
    </source>
</evidence>
<feature type="non-terminal residue" evidence="1">
    <location>
        <position position="1"/>
    </location>
</feature>
<evidence type="ECO:0000313" key="2">
    <source>
        <dbReference type="Proteomes" id="UP000789396"/>
    </source>
</evidence>
<name>A0A9N8VZV8_9GLOM</name>
<dbReference type="EMBL" id="CAJVPZ010000502">
    <property type="protein sequence ID" value="CAG8467174.1"/>
    <property type="molecule type" value="Genomic_DNA"/>
</dbReference>
<gene>
    <name evidence="1" type="ORF">RFULGI_LOCUS950</name>
</gene>
<accession>A0A9N8VZV8</accession>
<sequence length="44" mass="4883">AGTFFLPLGLYHTKWVIKNSLDNQIGLFEHMIKEAGGTNNSDGF</sequence>
<dbReference type="AlphaFoldDB" id="A0A9N8VZV8"/>
<reference evidence="1" key="1">
    <citation type="submission" date="2021-06" db="EMBL/GenBank/DDBJ databases">
        <authorList>
            <person name="Kallberg Y."/>
            <person name="Tangrot J."/>
            <person name="Rosling A."/>
        </authorList>
    </citation>
    <scope>NUCLEOTIDE SEQUENCE</scope>
    <source>
        <strain evidence="1">IN212</strain>
    </source>
</reference>
<keyword evidence="2" id="KW-1185">Reference proteome</keyword>
<protein>
    <submittedName>
        <fullName evidence="1">13754_t:CDS:1</fullName>
    </submittedName>
</protein>